<dbReference type="InterPro" id="IPR038635">
    <property type="entry name" value="CCR4-NOT_su2/3/5_C_sf"/>
</dbReference>
<dbReference type="InterPro" id="IPR007282">
    <property type="entry name" value="NOT2/3/5_C"/>
</dbReference>
<evidence type="ECO:0000313" key="6">
    <source>
        <dbReference type="EMBL" id="GIZ43985.1"/>
    </source>
</evidence>
<evidence type="ECO:0000256" key="2">
    <source>
        <dbReference type="ARBA" id="ARBA00023015"/>
    </source>
</evidence>
<dbReference type="GO" id="GO:0000289">
    <property type="term" value="P:nuclear-transcribed mRNA poly(A) tail shortening"/>
    <property type="evidence" value="ECO:0007669"/>
    <property type="project" value="UniProtKB-ARBA"/>
</dbReference>
<dbReference type="GO" id="GO:0006355">
    <property type="term" value="P:regulation of DNA-templated transcription"/>
    <property type="evidence" value="ECO:0007669"/>
    <property type="project" value="InterPro"/>
</dbReference>
<keyword evidence="2" id="KW-0805">Transcription regulation</keyword>
<accession>A0A9P3CP06</accession>
<dbReference type="InterPro" id="IPR040168">
    <property type="entry name" value="Not2/3/5"/>
</dbReference>
<dbReference type="Gene3D" id="2.30.30.1020">
    <property type="entry name" value="CCR4-NOT complex subunit 2/3/5, C-terminal domain"/>
    <property type="match status" value="1"/>
</dbReference>
<comment type="caution">
    <text evidence="6">The sequence shown here is derived from an EMBL/GenBank/DDBJ whole genome shotgun (WGS) entry which is preliminary data.</text>
</comment>
<dbReference type="OrthoDB" id="25391at2759"/>
<evidence type="ECO:0000256" key="4">
    <source>
        <dbReference type="SAM" id="MobiDB-lite"/>
    </source>
</evidence>
<dbReference type="GeneID" id="68292769"/>
<keyword evidence="3" id="KW-0804">Transcription</keyword>
<dbReference type="PANTHER" id="PTHR23326">
    <property type="entry name" value="CCR4 NOT-RELATED"/>
    <property type="match status" value="1"/>
</dbReference>
<comment type="similarity">
    <text evidence="1">Belongs to the CNOT2/3/5 family.</text>
</comment>
<keyword evidence="7" id="KW-1185">Reference proteome</keyword>
<proteinExistence type="inferred from homology"/>
<feature type="compositionally biased region" description="Polar residues" evidence="4">
    <location>
        <begin position="248"/>
        <end position="267"/>
    </location>
</feature>
<sequence>MAENRPRTRGRGRRQQQARVPLAPNYYQHDSSSVTDSVAGDIGSQAQMRTMNMGSFGAQPNARQNSRLQNTQKTGLGNGNAGAGWAFGAPASAGTGFGAPGLARPGQLSGFAQIMGGGGQTQIDMNDFPTLAGPGRSNYNANSWNSNAVRQAQPPQSTSQQSVQQQRAPSTAPSQVSVDHYESQRSQQQSTDRGGTNRSDFPQQSDQVSTNGDSARQNGLGSSILGSPSDSIPQTNGQQSPLPMREVSGSSQQAPIGSGQPTPQSQVGPPPQGFEAQALQHVSHTKRWEDLTETERYGMAGLMSQLEARRAIESNQAMDETLPVWTRNTAFLMGQETPDFGMDLNNPEPLYPTFSVFGTRTPSDSFYDFRDQYTVPSFHVPPAYTVNNVPEMASRMPAFSDETLFCIFYQMPRDIMQEMAATQLNQRDWRWHKVLRKWLQKDTREANAAAAPTLVDHTNGAPIGQEPIRINERSERGVYIFFEEKDWKRERREFTLDYDSLYVTNLMPTAAAAGVYGGGGRSGNFGVNGGPVGGSVDQSAITTPSLISPMQYFG</sequence>
<dbReference type="AlphaFoldDB" id="A0A9P3CP06"/>
<dbReference type="Proteomes" id="UP000825890">
    <property type="component" value="Unassembled WGS sequence"/>
</dbReference>
<evidence type="ECO:0000256" key="3">
    <source>
        <dbReference type="ARBA" id="ARBA00023163"/>
    </source>
</evidence>
<evidence type="ECO:0000256" key="1">
    <source>
        <dbReference type="ARBA" id="ARBA00007682"/>
    </source>
</evidence>
<feature type="compositionally biased region" description="Basic residues" evidence="4">
    <location>
        <begin position="7"/>
        <end position="16"/>
    </location>
</feature>
<dbReference type="Pfam" id="PF04153">
    <property type="entry name" value="NOT2_3_5_C"/>
    <property type="match status" value="1"/>
</dbReference>
<dbReference type="EMBL" id="BOLY01000004">
    <property type="protein sequence ID" value="GIZ43985.1"/>
    <property type="molecule type" value="Genomic_DNA"/>
</dbReference>
<feature type="domain" description="NOT2/NOT3/NOT5 C-terminal" evidence="5">
    <location>
        <begin position="374"/>
        <end position="501"/>
    </location>
</feature>
<dbReference type="RefSeq" id="XP_044658472.1">
    <property type="nucleotide sequence ID" value="XM_044802537.1"/>
</dbReference>
<dbReference type="GO" id="GO:0030015">
    <property type="term" value="C:CCR4-NOT core complex"/>
    <property type="evidence" value="ECO:0007669"/>
    <property type="project" value="InterPro"/>
</dbReference>
<evidence type="ECO:0000259" key="5">
    <source>
        <dbReference type="Pfam" id="PF04153"/>
    </source>
</evidence>
<feature type="compositionally biased region" description="Polar residues" evidence="4">
    <location>
        <begin position="184"/>
        <end position="241"/>
    </location>
</feature>
<gene>
    <name evidence="6" type="ORF">CKM354_000719400</name>
</gene>
<reference evidence="6 7" key="1">
    <citation type="submission" date="2021-01" db="EMBL/GenBank/DDBJ databases">
        <title>Cercospora kikuchii MAFF 305040 whole genome shotgun sequence.</title>
        <authorList>
            <person name="Kashiwa T."/>
            <person name="Suzuki T."/>
        </authorList>
    </citation>
    <scope>NUCLEOTIDE SEQUENCE [LARGE SCALE GENOMIC DNA]</scope>
    <source>
        <strain evidence="6 7">MAFF 305040</strain>
    </source>
</reference>
<evidence type="ECO:0000313" key="7">
    <source>
        <dbReference type="Proteomes" id="UP000825890"/>
    </source>
</evidence>
<feature type="compositionally biased region" description="Low complexity" evidence="4">
    <location>
        <begin position="137"/>
        <end position="171"/>
    </location>
</feature>
<name>A0A9P3CP06_9PEZI</name>
<protein>
    <recommendedName>
        <fullName evidence="5">NOT2/NOT3/NOT5 C-terminal domain-containing protein</fullName>
    </recommendedName>
</protein>
<feature type="region of interest" description="Disordered" evidence="4">
    <location>
        <begin position="120"/>
        <end position="273"/>
    </location>
</feature>
<organism evidence="6 7">
    <name type="scientific">Cercospora kikuchii</name>
    <dbReference type="NCBI Taxonomy" id="84275"/>
    <lineage>
        <taxon>Eukaryota</taxon>
        <taxon>Fungi</taxon>
        <taxon>Dikarya</taxon>
        <taxon>Ascomycota</taxon>
        <taxon>Pezizomycotina</taxon>
        <taxon>Dothideomycetes</taxon>
        <taxon>Dothideomycetidae</taxon>
        <taxon>Mycosphaerellales</taxon>
        <taxon>Mycosphaerellaceae</taxon>
        <taxon>Cercospora</taxon>
    </lineage>
</organism>
<feature type="region of interest" description="Disordered" evidence="4">
    <location>
        <begin position="1"/>
        <end position="43"/>
    </location>
</feature>